<reference evidence="2" key="1">
    <citation type="submission" date="2020-12" db="EMBL/GenBank/DDBJ databases">
        <title>Metabolic potential, ecology and presence of endohyphal bacteria is reflected in genomic diversity of Mucoromycotina.</title>
        <authorList>
            <person name="Muszewska A."/>
            <person name="Okrasinska A."/>
            <person name="Steczkiewicz K."/>
            <person name="Drgas O."/>
            <person name="Orlowska M."/>
            <person name="Perlinska-Lenart U."/>
            <person name="Aleksandrzak-Piekarczyk T."/>
            <person name="Szatraj K."/>
            <person name="Zielenkiewicz U."/>
            <person name="Pilsyk S."/>
            <person name="Malc E."/>
            <person name="Mieczkowski P."/>
            <person name="Kruszewska J.S."/>
            <person name="Biernat P."/>
            <person name="Pawlowska J."/>
        </authorList>
    </citation>
    <scope>NUCLEOTIDE SEQUENCE</scope>
    <source>
        <strain evidence="2">WA0000017839</strain>
    </source>
</reference>
<dbReference type="OrthoDB" id="2236709at2759"/>
<evidence type="ECO:0000313" key="2">
    <source>
        <dbReference type="EMBL" id="KAG2194465.1"/>
    </source>
</evidence>
<dbReference type="Proteomes" id="UP000603453">
    <property type="component" value="Unassembled WGS sequence"/>
</dbReference>
<comment type="caution">
    <text evidence="2">The sequence shown here is derived from an EMBL/GenBank/DDBJ whole genome shotgun (WGS) entry which is preliminary data.</text>
</comment>
<evidence type="ECO:0000313" key="3">
    <source>
        <dbReference type="Proteomes" id="UP000603453"/>
    </source>
</evidence>
<sequence>MASEQSTGTVTKPSDSSEAQLHECLTSIYDASRAAAEMSGLESKLDSLTSIRKTLISGDNISPGNLEQMDKTIEDLQAKIADKRKEINEAEQKVVTGFIRVITNVSGTTMSVGEDIVARCSAALKTFSETLHQEFRSTALRTEAALNELRENKMDITDRKTLQHNMEEFQAHITKTQKENVQEMRADSAGLFTTITEKIGLLCRQFDPVKVAATVEEEVFAKLDDKIQAQLREFSHETERAIGATNEKVGNIPGTITNAVKQLISDNISPGNMQRLIQGLPEYQAMKEAGAQLAANNNSNASIDIDPQHLPNFEAIKESVGRLSHDLVEVKQCTQQLRETVDLLRTQRVGPITAIEPGKFDFLVAVKRMEEMEREMSVIHNNVKMMETLVTVKSTAAATTDEQQMVVGHKRARIEGMSSDNANTEILAMLNEVESKHQKLLDFILQCKDTVLDDLFPSRLEAAMVKIEQVLMNHESFIRFLVDPFAAAQQKTLVPQQVPEGMLSPAMIDAISQLVQKTTQESTEPLEKKIKLLEEKLNSRS</sequence>
<keyword evidence="3" id="KW-1185">Reference proteome</keyword>
<feature type="coiled-coil region" evidence="1">
    <location>
        <begin position="132"/>
        <end position="179"/>
    </location>
</feature>
<organism evidence="2 3">
    <name type="scientific">Mucor saturninus</name>
    <dbReference type="NCBI Taxonomy" id="64648"/>
    <lineage>
        <taxon>Eukaryota</taxon>
        <taxon>Fungi</taxon>
        <taxon>Fungi incertae sedis</taxon>
        <taxon>Mucoromycota</taxon>
        <taxon>Mucoromycotina</taxon>
        <taxon>Mucoromycetes</taxon>
        <taxon>Mucorales</taxon>
        <taxon>Mucorineae</taxon>
        <taxon>Mucoraceae</taxon>
        <taxon>Mucor</taxon>
    </lineage>
</organism>
<protein>
    <submittedName>
        <fullName evidence="2">Uncharacterized protein</fullName>
    </submittedName>
</protein>
<keyword evidence="1" id="KW-0175">Coiled coil</keyword>
<proteinExistence type="predicted"/>
<dbReference type="AlphaFoldDB" id="A0A8H7UT01"/>
<gene>
    <name evidence="2" type="ORF">INT47_003833</name>
</gene>
<accession>A0A8H7UT01</accession>
<evidence type="ECO:0000256" key="1">
    <source>
        <dbReference type="SAM" id="Coils"/>
    </source>
</evidence>
<dbReference type="EMBL" id="JAEPRD010000195">
    <property type="protein sequence ID" value="KAG2194465.1"/>
    <property type="molecule type" value="Genomic_DNA"/>
</dbReference>
<feature type="coiled-coil region" evidence="1">
    <location>
        <begin position="66"/>
        <end position="93"/>
    </location>
</feature>
<name>A0A8H7UT01_9FUNG</name>